<dbReference type="Gene3D" id="3.40.50.720">
    <property type="entry name" value="NAD(P)-binding Rossmann-like Domain"/>
    <property type="match status" value="1"/>
</dbReference>
<dbReference type="GO" id="GO:0016491">
    <property type="term" value="F:oxidoreductase activity"/>
    <property type="evidence" value="ECO:0007669"/>
    <property type="project" value="UniProtKB-KW"/>
</dbReference>
<dbReference type="OrthoDB" id="9803333at2"/>
<evidence type="ECO:0000256" key="1">
    <source>
        <dbReference type="ARBA" id="ARBA00006484"/>
    </source>
</evidence>
<dbReference type="PANTHER" id="PTHR43115">
    <property type="entry name" value="DEHYDROGENASE/REDUCTASE SDR FAMILY MEMBER 11"/>
    <property type="match status" value="1"/>
</dbReference>
<organism evidence="3 4">
    <name type="scientific">Phycisphaera mikurensis (strain NBRC 102666 / KCTC 22515 / FYK2301M01)</name>
    <dbReference type="NCBI Taxonomy" id="1142394"/>
    <lineage>
        <taxon>Bacteria</taxon>
        <taxon>Pseudomonadati</taxon>
        <taxon>Planctomycetota</taxon>
        <taxon>Phycisphaerae</taxon>
        <taxon>Phycisphaerales</taxon>
        <taxon>Phycisphaeraceae</taxon>
        <taxon>Phycisphaera</taxon>
    </lineage>
</organism>
<dbReference type="PANTHER" id="PTHR43115:SF4">
    <property type="entry name" value="DEHYDROGENASE_REDUCTASE SDR FAMILY MEMBER 11"/>
    <property type="match status" value="1"/>
</dbReference>
<dbReference type="AlphaFoldDB" id="I0IHC0"/>
<dbReference type="eggNOG" id="COG4221">
    <property type="taxonomic scope" value="Bacteria"/>
</dbReference>
<proteinExistence type="inferred from homology"/>
<dbReference type="PRINTS" id="PR00081">
    <property type="entry name" value="GDHRDH"/>
</dbReference>
<dbReference type="InterPro" id="IPR036291">
    <property type="entry name" value="NAD(P)-bd_dom_sf"/>
</dbReference>
<name>I0IHC0_PHYMF</name>
<dbReference type="KEGG" id="phm:PSMK_24990"/>
<protein>
    <submittedName>
        <fullName evidence="3">Putative oxidoreductase</fullName>
    </submittedName>
</protein>
<reference evidence="3 4" key="1">
    <citation type="submission" date="2012-02" db="EMBL/GenBank/DDBJ databases">
        <title>Complete genome sequence of Phycisphaera mikurensis NBRC 102666.</title>
        <authorList>
            <person name="Ankai A."/>
            <person name="Hosoyama A."/>
            <person name="Terui Y."/>
            <person name="Sekine M."/>
            <person name="Fukai R."/>
            <person name="Kato Y."/>
            <person name="Nakamura S."/>
            <person name="Yamada-Narita S."/>
            <person name="Kawakoshi A."/>
            <person name="Fukunaga Y."/>
            <person name="Yamazaki S."/>
            <person name="Fujita N."/>
        </authorList>
    </citation>
    <scope>NUCLEOTIDE SEQUENCE [LARGE SCALE GENOMIC DNA]</scope>
    <source>
        <strain evidence="4">NBRC 102666 / KCTC 22515 / FYK2301M01</strain>
    </source>
</reference>
<dbReference type="Proteomes" id="UP000007881">
    <property type="component" value="Chromosome"/>
</dbReference>
<keyword evidence="4" id="KW-1185">Reference proteome</keyword>
<dbReference type="EMBL" id="AP012338">
    <property type="protein sequence ID" value="BAM04658.1"/>
    <property type="molecule type" value="Genomic_DNA"/>
</dbReference>
<evidence type="ECO:0000313" key="4">
    <source>
        <dbReference type="Proteomes" id="UP000007881"/>
    </source>
</evidence>
<comment type="similarity">
    <text evidence="1">Belongs to the short-chain dehydrogenases/reductases (SDR) family.</text>
</comment>
<dbReference type="InterPro" id="IPR002347">
    <property type="entry name" value="SDR_fam"/>
</dbReference>
<accession>I0IHC0</accession>
<evidence type="ECO:0000313" key="3">
    <source>
        <dbReference type="EMBL" id="BAM04658.1"/>
    </source>
</evidence>
<dbReference type="Pfam" id="PF00106">
    <property type="entry name" value="adh_short"/>
    <property type="match status" value="1"/>
</dbReference>
<evidence type="ECO:0000256" key="2">
    <source>
        <dbReference type="ARBA" id="ARBA00023002"/>
    </source>
</evidence>
<dbReference type="HOGENOM" id="CLU_010194_1_1_0"/>
<dbReference type="RefSeq" id="WP_014437871.1">
    <property type="nucleotide sequence ID" value="NC_017080.1"/>
</dbReference>
<keyword evidence="2" id="KW-0560">Oxidoreductase</keyword>
<dbReference type="SUPFAM" id="SSF51735">
    <property type="entry name" value="NAD(P)-binding Rossmann-fold domains"/>
    <property type="match status" value="1"/>
</dbReference>
<gene>
    <name evidence="3" type="ordered locus">PSMK_24990</name>
</gene>
<sequence>MSNETRAALVTGASAGIGRSTAIALAEAGMRVVVSARRAEALATLVEEIETAGGQADAVVADLATIGGVDAMWSEACGLLHGPPGVVIANAGHGLQGGVLSSDRSKWENMIALNYTGCVHLMRLAAGAQADAIEADDAPSGDVVVLGSVSGIHVSPFSGMYGSTKFAVTAAAEALRREVGPRRVRVSVIKPGIVRSEFQEVAGYDEETFGKAVAKFGDMLTPEDVARTIRFVVTQPPNVHVNDVVIRPVGQDYP</sequence>
<dbReference type="STRING" id="1142394.PSMK_24990"/>